<evidence type="ECO:0000256" key="1">
    <source>
        <dbReference type="ARBA" id="ARBA00022729"/>
    </source>
</evidence>
<dbReference type="SUPFAM" id="SSF53474">
    <property type="entry name" value="alpha/beta-Hydrolases"/>
    <property type="match status" value="1"/>
</dbReference>
<proteinExistence type="predicted"/>
<dbReference type="InterPro" id="IPR003140">
    <property type="entry name" value="PLipase/COase/thioEstase"/>
</dbReference>
<protein>
    <submittedName>
        <fullName evidence="4">Phospholipase/Carboxylesterase</fullName>
    </submittedName>
</protein>
<feature type="domain" description="Phospholipase/carboxylesterase/thioesterase" evidence="3">
    <location>
        <begin position="66"/>
        <end position="250"/>
    </location>
</feature>
<keyword evidence="1 2" id="KW-0732">Signal</keyword>
<feature type="signal peptide" evidence="2">
    <location>
        <begin position="1"/>
        <end position="31"/>
    </location>
</feature>
<dbReference type="Gene3D" id="3.40.50.1820">
    <property type="entry name" value="alpha/beta hydrolase"/>
    <property type="match status" value="1"/>
</dbReference>
<dbReference type="AlphaFoldDB" id="A0A1I3BZY6"/>
<dbReference type="PANTHER" id="PTHR43037:SF1">
    <property type="entry name" value="BLL1128 PROTEIN"/>
    <property type="match status" value="1"/>
</dbReference>
<keyword evidence="5" id="KW-1185">Reference proteome</keyword>
<dbReference type="InterPro" id="IPR029058">
    <property type="entry name" value="AB_hydrolase_fold"/>
</dbReference>
<dbReference type="InterPro" id="IPR050955">
    <property type="entry name" value="Plant_Biomass_Hydrol_Est"/>
</dbReference>
<dbReference type="GO" id="GO:0016787">
    <property type="term" value="F:hydrolase activity"/>
    <property type="evidence" value="ECO:0007669"/>
    <property type="project" value="InterPro"/>
</dbReference>
<dbReference type="STRING" id="1576369.SAMN05421753_10213"/>
<name>A0A1I3BZY6_9PLAN</name>
<evidence type="ECO:0000313" key="5">
    <source>
        <dbReference type="Proteomes" id="UP000199518"/>
    </source>
</evidence>
<evidence type="ECO:0000259" key="3">
    <source>
        <dbReference type="Pfam" id="PF02230"/>
    </source>
</evidence>
<gene>
    <name evidence="4" type="ORF">SAMN05421753_10213</name>
</gene>
<accession>A0A1I3BZY6</accession>
<dbReference type="Pfam" id="PF02230">
    <property type="entry name" value="Abhydrolase_2"/>
    <property type="match status" value="1"/>
</dbReference>
<dbReference type="OrthoDB" id="9764953at2"/>
<evidence type="ECO:0000313" key="4">
    <source>
        <dbReference type="EMBL" id="SFH67626.1"/>
    </source>
</evidence>
<feature type="chain" id="PRO_5011487217" evidence="2">
    <location>
        <begin position="32"/>
        <end position="271"/>
    </location>
</feature>
<organism evidence="4 5">
    <name type="scientific">Planctomicrobium piriforme</name>
    <dbReference type="NCBI Taxonomy" id="1576369"/>
    <lineage>
        <taxon>Bacteria</taxon>
        <taxon>Pseudomonadati</taxon>
        <taxon>Planctomycetota</taxon>
        <taxon>Planctomycetia</taxon>
        <taxon>Planctomycetales</taxon>
        <taxon>Planctomycetaceae</taxon>
        <taxon>Planctomicrobium</taxon>
    </lineage>
</organism>
<dbReference type="PANTHER" id="PTHR43037">
    <property type="entry name" value="UNNAMED PRODUCT-RELATED"/>
    <property type="match status" value="1"/>
</dbReference>
<sequence>MLKMSKQNQNSFVVLALLSAFAAFTNGRLFAEEGAVSPFESHVFQVPNGQSLPYRLLRPVTVEPGKKYPLILFLHGAGERGTDNVAQLKHVAQELATPEMQKRHPAFVIAPQCPTGKQWVDTPWTADSHTMPEQPSETLALTIALLAQQREQLPIDPDRIYLVGLSMGGFGVWDLLQRDPTVYAAALPICGGGDPAFAAKIKDVPLWTAHGDADTVVKVKRSREMVAALQSCGGKPIYTEYPGVAHDSWTATAKNRLTWDWLFAQHKSTSK</sequence>
<dbReference type="EMBL" id="FOQD01000002">
    <property type="protein sequence ID" value="SFH67626.1"/>
    <property type="molecule type" value="Genomic_DNA"/>
</dbReference>
<reference evidence="5" key="1">
    <citation type="submission" date="2016-10" db="EMBL/GenBank/DDBJ databases">
        <authorList>
            <person name="Varghese N."/>
            <person name="Submissions S."/>
        </authorList>
    </citation>
    <scope>NUCLEOTIDE SEQUENCE [LARGE SCALE GENOMIC DNA]</scope>
    <source>
        <strain evidence="5">DSM 26348</strain>
    </source>
</reference>
<evidence type="ECO:0000256" key="2">
    <source>
        <dbReference type="SAM" id="SignalP"/>
    </source>
</evidence>
<dbReference type="Proteomes" id="UP000199518">
    <property type="component" value="Unassembled WGS sequence"/>
</dbReference>